<dbReference type="PANTHER" id="PTHR11319:SF35">
    <property type="entry name" value="OUTER MEMBRANE PROTEIN PMPC-RELATED"/>
    <property type="match status" value="1"/>
</dbReference>
<dbReference type="InterPro" id="IPR006626">
    <property type="entry name" value="PbH1"/>
</dbReference>
<sequence>DEIGGTASQIDTSTHISGFTIQNGGNGWYAGGIYLQWAGPTLTDLDIKDNNGTRGGGIHLSWSWPIIQNVIIRDNQASEYGGGLSSHMTTCGIDRKAILENVIITGNSAYNYGGGMHSGQGSVVEMSNTLIADNEAGVQGGGLYITEWSLFTLDGVTVANNTAPTGAGLYLYAGGDATITNSIVVDNIGDAQVTIEDYQDAVAIIDISYSNFEGGESGVNVDNSEFYSILWGDGNIDVDSRFVSVIEGEEDYHLLASSLCINSGHPDSTDSDGTRADIGAYPYLNNYNGSVGWYVSADAGDDVAGWGHPGVPFASIQAALNATKGNPELYETQTINVEAGTYYENIEWPVLVTSDIKLYG</sequence>
<feature type="non-terminal residue" evidence="1">
    <location>
        <position position="360"/>
    </location>
</feature>
<feature type="non-terminal residue" evidence="1">
    <location>
        <position position="1"/>
    </location>
</feature>
<organism evidence="1">
    <name type="scientific">marine metagenome</name>
    <dbReference type="NCBI Taxonomy" id="408172"/>
    <lineage>
        <taxon>unclassified sequences</taxon>
        <taxon>metagenomes</taxon>
        <taxon>ecological metagenomes</taxon>
    </lineage>
</organism>
<protein>
    <recommendedName>
        <fullName evidence="2">Right handed beta helix domain-containing protein</fullName>
    </recommendedName>
</protein>
<reference evidence="1" key="1">
    <citation type="submission" date="2018-05" db="EMBL/GenBank/DDBJ databases">
        <authorList>
            <person name="Lanie J.A."/>
            <person name="Ng W.-L."/>
            <person name="Kazmierczak K.M."/>
            <person name="Andrzejewski T.M."/>
            <person name="Davidsen T.M."/>
            <person name="Wayne K.J."/>
            <person name="Tettelin H."/>
            <person name="Glass J.I."/>
            <person name="Rusch D."/>
            <person name="Podicherti R."/>
            <person name="Tsui H.-C.T."/>
            <person name="Winkler M.E."/>
        </authorList>
    </citation>
    <scope>NUCLEOTIDE SEQUENCE</scope>
</reference>
<gene>
    <name evidence="1" type="ORF">METZ01_LOCUS320327</name>
</gene>
<dbReference type="SUPFAM" id="SSF51126">
    <property type="entry name" value="Pectin lyase-like"/>
    <property type="match status" value="2"/>
</dbReference>
<evidence type="ECO:0008006" key="2">
    <source>
        <dbReference type="Google" id="ProtNLM"/>
    </source>
</evidence>
<dbReference type="PANTHER" id="PTHR11319">
    <property type="entry name" value="G PROTEIN-COUPLED RECEPTOR-RELATED"/>
    <property type="match status" value="1"/>
</dbReference>
<dbReference type="EMBL" id="UINC01104376">
    <property type="protein sequence ID" value="SVC67473.1"/>
    <property type="molecule type" value="Genomic_DNA"/>
</dbReference>
<dbReference type="AlphaFoldDB" id="A0A382P285"/>
<name>A0A382P285_9ZZZZ</name>
<proteinExistence type="predicted"/>
<accession>A0A382P285</accession>
<dbReference type="InterPro" id="IPR011050">
    <property type="entry name" value="Pectin_lyase_fold/virulence"/>
</dbReference>
<evidence type="ECO:0000313" key="1">
    <source>
        <dbReference type="EMBL" id="SVC67473.1"/>
    </source>
</evidence>
<dbReference type="SMART" id="SM00710">
    <property type="entry name" value="PbH1"/>
    <property type="match status" value="7"/>
</dbReference>